<dbReference type="Proteomes" id="UP000054567">
    <property type="component" value="Unassembled WGS sequence"/>
</dbReference>
<accession>A0A0J6FIZ1</accession>
<gene>
    <name evidence="1" type="ORF">CPAG_05128</name>
</gene>
<reference evidence="1 2" key="1">
    <citation type="submission" date="2007-06" db="EMBL/GenBank/DDBJ databases">
        <title>The Genome Sequence of Coccidioides posadasii RMSCC_3488.</title>
        <authorList>
            <consortium name="Coccidioides Genome Resources Consortium"/>
            <consortium name="The Broad Institute Genome Sequencing Platform"/>
            <person name="Henn M.R."/>
            <person name="Sykes S."/>
            <person name="Young S."/>
            <person name="Jaffe D."/>
            <person name="Berlin A."/>
            <person name="Alvarez P."/>
            <person name="Butler J."/>
            <person name="Gnerre S."/>
            <person name="Grabherr M."/>
            <person name="Mauceli E."/>
            <person name="Brockman W."/>
            <person name="Kodira C."/>
            <person name="Alvarado L."/>
            <person name="Zeng Q."/>
            <person name="Crawford M."/>
            <person name="Antoine C."/>
            <person name="Devon K."/>
            <person name="Galgiani J."/>
            <person name="Orsborn K."/>
            <person name="Lewis M.L."/>
            <person name="Nusbaum C."/>
            <person name="Galagan J."/>
            <person name="Birren B."/>
        </authorList>
    </citation>
    <scope>NUCLEOTIDE SEQUENCE [LARGE SCALE GENOMIC DNA]</scope>
    <source>
        <strain evidence="1 2">RMSCC 3488</strain>
    </source>
</reference>
<dbReference type="EMBL" id="DS268111">
    <property type="protein sequence ID" value="KMM68804.1"/>
    <property type="molecule type" value="Genomic_DNA"/>
</dbReference>
<organism evidence="1 2">
    <name type="scientific">Coccidioides posadasii RMSCC 3488</name>
    <dbReference type="NCBI Taxonomy" id="454284"/>
    <lineage>
        <taxon>Eukaryota</taxon>
        <taxon>Fungi</taxon>
        <taxon>Dikarya</taxon>
        <taxon>Ascomycota</taxon>
        <taxon>Pezizomycotina</taxon>
        <taxon>Eurotiomycetes</taxon>
        <taxon>Eurotiomycetidae</taxon>
        <taxon>Onygenales</taxon>
        <taxon>Onygenaceae</taxon>
        <taxon>Coccidioides</taxon>
    </lineage>
</organism>
<reference evidence="2" key="2">
    <citation type="journal article" date="2009" name="Genome Res.">
        <title>Comparative genomic analyses of the human fungal pathogens Coccidioides and their relatives.</title>
        <authorList>
            <person name="Sharpton T.J."/>
            <person name="Stajich J.E."/>
            <person name="Rounsley S.D."/>
            <person name="Gardner M.J."/>
            <person name="Wortman J.R."/>
            <person name="Jordar V.S."/>
            <person name="Maiti R."/>
            <person name="Kodira C.D."/>
            <person name="Neafsey D.E."/>
            <person name="Zeng Q."/>
            <person name="Hung C.-Y."/>
            <person name="McMahan C."/>
            <person name="Muszewska A."/>
            <person name="Grynberg M."/>
            <person name="Mandel M.A."/>
            <person name="Kellner E.M."/>
            <person name="Barker B.M."/>
            <person name="Galgiani J.N."/>
            <person name="Orbach M.J."/>
            <person name="Kirkland T.N."/>
            <person name="Cole G.T."/>
            <person name="Henn M.R."/>
            <person name="Birren B.W."/>
            <person name="Taylor J.W."/>
        </authorList>
    </citation>
    <scope>NUCLEOTIDE SEQUENCE [LARGE SCALE GENOMIC DNA]</scope>
    <source>
        <strain evidence="2">RMSCC 3488</strain>
    </source>
</reference>
<sequence>MAWRNEKSMCSLRLFCEADSARALAWMVEMDPTAAVIIGPLITAVPKIHWMMKELRRGSDAAPQVHGTWLICGIAPGFNITSHSTSFVKTGNPSSNCLGFEQRVSRTEQSIQAIG</sequence>
<evidence type="ECO:0000313" key="1">
    <source>
        <dbReference type="EMBL" id="KMM68804.1"/>
    </source>
</evidence>
<protein>
    <submittedName>
        <fullName evidence="1">Uncharacterized protein</fullName>
    </submittedName>
</protein>
<reference evidence="2" key="3">
    <citation type="journal article" date="2010" name="Genome Res.">
        <title>Population genomic sequencing of Coccidioides fungi reveals recent hybridization and transposon control.</title>
        <authorList>
            <person name="Neafsey D.E."/>
            <person name="Barker B.M."/>
            <person name="Sharpton T.J."/>
            <person name="Stajich J.E."/>
            <person name="Park D.J."/>
            <person name="Whiston E."/>
            <person name="Hung C.-Y."/>
            <person name="McMahan C."/>
            <person name="White J."/>
            <person name="Sykes S."/>
            <person name="Heiman D."/>
            <person name="Young S."/>
            <person name="Zeng Q."/>
            <person name="Abouelleil A."/>
            <person name="Aftuck L."/>
            <person name="Bessette D."/>
            <person name="Brown A."/>
            <person name="FitzGerald M."/>
            <person name="Lui A."/>
            <person name="Macdonald J.P."/>
            <person name="Priest M."/>
            <person name="Orbach M.J."/>
            <person name="Galgiani J.N."/>
            <person name="Kirkland T.N."/>
            <person name="Cole G.T."/>
            <person name="Birren B.W."/>
            <person name="Henn M.R."/>
            <person name="Taylor J.W."/>
            <person name="Rounsley S.D."/>
        </authorList>
    </citation>
    <scope>NUCLEOTIDE SEQUENCE [LARGE SCALE GENOMIC DNA]</scope>
    <source>
        <strain evidence="2">RMSCC 3488</strain>
    </source>
</reference>
<evidence type="ECO:0000313" key="2">
    <source>
        <dbReference type="Proteomes" id="UP000054567"/>
    </source>
</evidence>
<proteinExistence type="predicted"/>
<dbReference type="VEuPathDB" id="FungiDB:CPAG_05128"/>
<name>A0A0J6FIZ1_COCPO</name>
<dbReference type="AlphaFoldDB" id="A0A0J6FIZ1"/>